<protein>
    <submittedName>
        <fullName evidence="2">Uncharacterized protein</fullName>
    </submittedName>
</protein>
<evidence type="ECO:0000313" key="3">
    <source>
        <dbReference type="Proteomes" id="UP001482620"/>
    </source>
</evidence>
<evidence type="ECO:0000256" key="1">
    <source>
        <dbReference type="SAM" id="MobiDB-lite"/>
    </source>
</evidence>
<proteinExistence type="predicted"/>
<dbReference type="Proteomes" id="UP001482620">
    <property type="component" value="Unassembled WGS sequence"/>
</dbReference>
<gene>
    <name evidence="2" type="ORF">ILYODFUR_005323</name>
</gene>
<dbReference type="EMBL" id="JAHRIQ010104576">
    <property type="protein sequence ID" value="MEQ2254589.1"/>
    <property type="molecule type" value="Genomic_DNA"/>
</dbReference>
<evidence type="ECO:0000313" key="2">
    <source>
        <dbReference type="EMBL" id="MEQ2254589.1"/>
    </source>
</evidence>
<reference evidence="2 3" key="1">
    <citation type="submission" date="2021-06" db="EMBL/GenBank/DDBJ databases">
        <authorList>
            <person name="Palmer J.M."/>
        </authorList>
    </citation>
    <scope>NUCLEOTIDE SEQUENCE [LARGE SCALE GENOMIC DNA]</scope>
    <source>
        <strain evidence="3">if_2019</strain>
        <tissue evidence="2">Muscle</tissue>
    </source>
</reference>
<organism evidence="2 3">
    <name type="scientific">Ilyodon furcidens</name>
    <name type="common">goldbreast splitfin</name>
    <dbReference type="NCBI Taxonomy" id="33524"/>
    <lineage>
        <taxon>Eukaryota</taxon>
        <taxon>Metazoa</taxon>
        <taxon>Chordata</taxon>
        <taxon>Craniata</taxon>
        <taxon>Vertebrata</taxon>
        <taxon>Euteleostomi</taxon>
        <taxon>Actinopterygii</taxon>
        <taxon>Neopterygii</taxon>
        <taxon>Teleostei</taxon>
        <taxon>Neoteleostei</taxon>
        <taxon>Acanthomorphata</taxon>
        <taxon>Ovalentaria</taxon>
        <taxon>Atherinomorphae</taxon>
        <taxon>Cyprinodontiformes</taxon>
        <taxon>Goodeidae</taxon>
        <taxon>Ilyodon</taxon>
    </lineage>
</organism>
<comment type="caution">
    <text evidence="2">The sequence shown here is derived from an EMBL/GenBank/DDBJ whole genome shotgun (WGS) entry which is preliminary data.</text>
</comment>
<feature type="compositionally biased region" description="Basic and acidic residues" evidence="1">
    <location>
        <begin position="97"/>
        <end position="119"/>
    </location>
</feature>
<name>A0ABV0VBW5_9TELE</name>
<sequence length="133" mass="14971">MSGDVGLSSVHDDSLKQQPFFNSLNPPQCVRTVRFAEKPCTPCMARRQGGNVTKTQELRCRYRDSYQAALQNPVTFGAENNRGNLLAVVEEVTDTSQRGDKVRPPRAEDPRRDYQDTRFDSGRCNQSHLLVLG</sequence>
<feature type="region of interest" description="Disordered" evidence="1">
    <location>
        <begin position="91"/>
        <end position="119"/>
    </location>
</feature>
<accession>A0ABV0VBW5</accession>
<keyword evidence="3" id="KW-1185">Reference proteome</keyword>